<feature type="region of interest" description="Disordered" evidence="7">
    <location>
        <begin position="275"/>
        <end position="296"/>
    </location>
</feature>
<protein>
    <recommendedName>
        <fullName evidence="6">DNA methyltransferase 1-associated protein 1</fullName>
    </recommendedName>
</protein>
<keyword evidence="3" id="KW-0805">Transcription regulation</keyword>
<feature type="region of interest" description="Disordered" evidence="7">
    <location>
        <begin position="426"/>
        <end position="452"/>
    </location>
</feature>
<dbReference type="Proteomes" id="UP000261420">
    <property type="component" value="Unplaced"/>
</dbReference>
<dbReference type="InterPro" id="IPR032563">
    <property type="entry name" value="DAMP1_SANT-like"/>
</dbReference>
<feature type="domain" description="DNA methyltransferase 1-associated 1" evidence="8">
    <location>
        <begin position="244"/>
        <end position="392"/>
    </location>
</feature>
<comment type="subcellular location">
    <subcellularLocation>
        <location evidence="1">Nucleus</location>
    </subcellularLocation>
</comment>
<evidence type="ECO:0000259" key="9">
    <source>
        <dbReference type="Pfam" id="PF16282"/>
    </source>
</evidence>
<feature type="domain" description="DAMP1 SANT/Myb-like" evidence="9">
    <location>
        <begin position="122"/>
        <end position="200"/>
    </location>
</feature>
<evidence type="ECO:0000259" key="8">
    <source>
        <dbReference type="Pfam" id="PF05499"/>
    </source>
</evidence>
<dbReference type="AlphaFoldDB" id="A0A3B4TA43"/>
<keyword evidence="4" id="KW-0804">Transcription</keyword>
<evidence type="ECO:0000256" key="2">
    <source>
        <dbReference type="ARBA" id="ARBA00022853"/>
    </source>
</evidence>
<accession>A0A3B4TA43</accession>
<dbReference type="GO" id="GO:0003714">
    <property type="term" value="F:transcription corepressor activity"/>
    <property type="evidence" value="ECO:0007669"/>
    <property type="project" value="TreeGrafter"/>
</dbReference>
<evidence type="ECO:0000256" key="3">
    <source>
        <dbReference type="ARBA" id="ARBA00023015"/>
    </source>
</evidence>
<feature type="compositionally biased region" description="Basic and acidic residues" evidence="7">
    <location>
        <begin position="1"/>
        <end position="11"/>
    </location>
</feature>
<dbReference type="PANTHER" id="PTHR12855:SF10">
    <property type="entry name" value="DNA METHYLTRANSFERASE 1-ASSOCIATED PROTEIN 1"/>
    <property type="match status" value="1"/>
</dbReference>
<dbReference type="GO" id="GO:0006281">
    <property type="term" value="P:DNA repair"/>
    <property type="evidence" value="ECO:0007669"/>
    <property type="project" value="InterPro"/>
</dbReference>
<feature type="region of interest" description="Disordered" evidence="7">
    <location>
        <begin position="1"/>
        <end position="27"/>
    </location>
</feature>
<evidence type="ECO:0000313" key="11">
    <source>
        <dbReference type="Proteomes" id="UP000261420"/>
    </source>
</evidence>
<evidence type="ECO:0000256" key="6">
    <source>
        <dbReference type="ARBA" id="ARBA00067416"/>
    </source>
</evidence>
<dbReference type="Gene3D" id="1.10.10.60">
    <property type="entry name" value="Homeodomain-like"/>
    <property type="match status" value="1"/>
</dbReference>
<dbReference type="InterPro" id="IPR008468">
    <property type="entry name" value="DMAP1"/>
</dbReference>
<dbReference type="CDD" id="cd11658">
    <property type="entry name" value="SANT_DMAP1_like"/>
    <property type="match status" value="1"/>
</dbReference>
<keyword evidence="5" id="KW-0539">Nucleus</keyword>
<organism evidence="10 11">
    <name type="scientific">Seriola dumerili</name>
    <name type="common">Greater amberjack</name>
    <name type="synonym">Caranx dumerili</name>
    <dbReference type="NCBI Taxonomy" id="41447"/>
    <lineage>
        <taxon>Eukaryota</taxon>
        <taxon>Metazoa</taxon>
        <taxon>Chordata</taxon>
        <taxon>Craniata</taxon>
        <taxon>Vertebrata</taxon>
        <taxon>Euteleostomi</taxon>
        <taxon>Actinopterygii</taxon>
        <taxon>Neopterygii</taxon>
        <taxon>Teleostei</taxon>
        <taxon>Neoteleostei</taxon>
        <taxon>Acanthomorphata</taxon>
        <taxon>Carangaria</taxon>
        <taxon>Carangiformes</taxon>
        <taxon>Carangidae</taxon>
        <taxon>Seriola</taxon>
    </lineage>
</organism>
<dbReference type="GO" id="GO:0035267">
    <property type="term" value="C:NuA4 histone acetyltransferase complex"/>
    <property type="evidence" value="ECO:0007669"/>
    <property type="project" value="InterPro"/>
</dbReference>
<sequence>MATGADVRDILELTGGDNDGPISKKDLINSDKKKTKKTTETLTFKRPEGMHREVYALLYSDKKYDAPPLLPSDTTQGYRTVKAKLGCKKVRPWKWMPFTNPARRDGAIFHHWRRVAEEGKDYPFARFNKTVQVPVYSEQEYQMHLHDDGWTKAETDHLFDLCKRFDLRFIVVHDRYDHQQYRKRSVEDLKERYYSICGKLTKVRAPSGTEPKIYIFDAGHERRRKEQLEKLFNRTPEQFLNSHNIKIDQKKEREKKAQDLQKLIKAADTTTELRRAEKRVSKKKLPQKRETEKPAVPETAGIKFPDFKSAGVTLRSQRMKLPSSVGQKKIKAIEQILIEQGVDLNPMPTEEIVQMFNELRSDLVLLYELKQAHSNCEYEQQMLRHRYEALLKAGSGASTPGGEIQSWPSVDDIKVEAKEQIIDVVGAPLTPNSRKRRESASSSSSVKKVKKP</sequence>
<keyword evidence="11" id="KW-1185">Reference proteome</keyword>
<dbReference type="GO" id="GO:0000122">
    <property type="term" value="P:negative regulation of transcription by RNA polymerase II"/>
    <property type="evidence" value="ECO:0007669"/>
    <property type="project" value="TreeGrafter"/>
</dbReference>
<reference evidence="10" key="1">
    <citation type="submission" date="2025-08" db="UniProtKB">
        <authorList>
            <consortium name="Ensembl"/>
        </authorList>
    </citation>
    <scope>IDENTIFICATION</scope>
</reference>
<dbReference type="PANTHER" id="PTHR12855">
    <property type="entry name" value="DNA METHYLTRANSFERASE 1-ASSOCIATED PROTEIN 1 FAMILY MEMBER"/>
    <property type="match status" value="1"/>
</dbReference>
<evidence type="ECO:0000256" key="7">
    <source>
        <dbReference type="SAM" id="MobiDB-lite"/>
    </source>
</evidence>
<name>A0A3B4TA43_SERDU</name>
<evidence type="ECO:0000256" key="1">
    <source>
        <dbReference type="ARBA" id="ARBA00004123"/>
    </source>
</evidence>
<dbReference type="GO" id="GO:0000812">
    <property type="term" value="C:Swr1 complex"/>
    <property type="evidence" value="ECO:0007669"/>
    <property type="project" value="TreeGrafter"/>
</dbReference>
<reference evidence="10" key="2">
    <citation type="submission" date="2025-09" db="UniProtKB">
        <authorList>
            <consortium name="Ensembl"/>
        </authorList>
    </citation>
    <scope>IDENTIFICATION</scope>
</reference>
<evidence type="ECO:0000256" key="4">
    <source>
        <dbReference type="ARBA" id="ARBA00023163"/>
    </source>
</evidence>
<dbReference type="GO" id="GO:0006338">
    <property type="term" value="P:chromatin remodeling"/>
    <property type="evidence" value="ECO:0007669"/>
    <property type="project" value="InterPro"/>
</dbReference>
<proteinExistence type="predicted"/>
<dbReference type="InterPro" id="IPR027109">
    <property type="entry name" value="Swc4/Dmap1"/>
</dbReference>
<keyword evidence="2" id="KW-0156">Chromatin regulator</keyword>
<dbReference type="Pfam" id="PF05499">
    <property type="entry name" value="DMAP1"/>
    <property type="match status" value="1"/>
</dbReference>
<dbReference type="FunFam" id="1.10.10.60:FF:000087">
    <property type="entry name" value="DNA methyltransferase 1-associated protein 1"/>
    <property type="match status" value="1"/>
</dbReference>
<evidence type="ECO:0000256" key="5">
    <source>
        <dbReference type="ARBA" id="ARBA00023242"/>
    </source>
</evidence>
<dbReference type="Pfam" id="PF16282">
    <property type="entry name" value="SANT_DAMP1_like"/>
    <property type="match status" value="1"/>
</dbReference>
<evidence type="ECO:0000313" key="10">
    <source>
        <dbReference type="Ensembl" id="ENSSDUP00000002978.1"/>
    </source>
</evidence>
<dbReference type="Ensembl" id="ENSSDUT00000003051.1">
    <property type="protein sequence ID" value="ENSSDUP00000002978.1"/>
    <property type="gene ID" value="ENSSDUG00000002281.1"/>
</dbReference>
<dbReference type="GeneTree" id="ENSGT00390000016466"/>